<reference evidence="3 4" key="1">
    <citation type="journal article" date="2024" name="J Genomics">
        <title>Draft genome sequencing and assembly of Favolaschia claudopus CIRM-BRFM 2984 isolated from oak limbs.</title>
        <authorList>
            <person name="Navarro D."/>
            <person name="Drula E."/>
            <person name="Chaduli D."/>
            <person name="Cazenave R."/>
            <person name="Ahrendt S."/>
            <person name="Wang J."/>
            <person name="Lipzen A."/>
            <person name="Daum C."/>
            <person name="Barry K."/>
            <person name="Grigoriev I.V."/>
            <person name="Favel A."/>
            <person name="Rosso M.N."/>
            <person name="Martin F."/>
        </authorList>
    </citation>
    <scope>NUCLEOTIDE SEQUENCE [LARGE SCALE GENOMIC DNA]</scope>
    <source>
        <strain evidence="3 4">CIRM-BRFM 2984</strain>
    </source>
</reference>
<gene>
    <name evidence="3" type="ORF">R3P38DRAFT_2757650</name>
</gene>
<dbReference type="EMBL" id="JAWWNJ010000001">
    <property type="protein sequence ID" value="KAK7065090.1"/>
    <property type="molecule type" value="Genomic_DNA"/>
</dbReference>
<feature type="chain" id="PRO_5043810499" evidence="2">
    <location>
        <begin position="26"/>
        <end position="181"/>
    </location>
</feature>
<feature type="compositionally biased region" description="Polar residues" evidence="1">
    <location>
        <begin position="67"/>
        <end position="77"/>
    </location>
</feature>
<dbReference type="Proteomes" id="UP001362999">
    <property type="component" value="Unassembled WGS sequence"/>
</dbReference>
<evidence type="ECO:0000313" key="4">
    <source>
        <dbReference type="Proteomes" id="UP001362999"/>
    </source>
</evidence>
<keyword evidence="4" id="KW-1185">Reference proteome</keyword>
<feature type="region of interest" description="Disordered" evidence="1">
    <location>
        <begin position="67"/>
        <end position="87"/>
    </location>
</feature>
<dbReference type="AlphaFoldDB" id="A0AAW0ELB5"/>
<comment type="caution">
    <text evidence="3">The sequence shown here is derived from an EMBL/GenBank/DDBJ whole genome shotgun (WGS) entry which is preliminary data.</text>
</comment>
<feature type="signal peptide" evidence="2">
    <location>
        <begin position="1"/>
        <end position="25"/>
    </location>
</feature>
<evidence type="ECO:0000313" key="3">
    <source>
        <dbReference type="EMBL" id="KAK7065090.1"/>
    </source>
</evidence>
<organism evidence="3 4">
    <name type="scientific">Favolaschia claudopus</name>
    <dbReference type="NCBI Taxonomy" id="2862362"/>
    <lineage>
        <taxon>Eukaryota</taxon>
        <taxon>Fungi</taxon>
        <taxon>Dikarya</taxon>
        <taxon>Basidiomycota</taxon>
        <taxon>Agaricomycotina</taxon>
        <taxon>Agaricomycetes</taxon>
        <taxon>Agaricomycetidae</taxon>
        <taxon>Agaricales</taxon>
        <taxon>Marasmiineae</taxon>
        <taxon>Mycenaceae</taxon>
        <taxon>Favolaschia</taxon>
    </lineage>
</organism>
<evidence type="ECO:0000256" key="2">
    <source>
        <dbReference type="SAM" id="SignalP"/>
    </source>
</evidence>
<evidence type="ECO:0000256" key="1">
    <source>
        <dbReference type="SAM" id="MobiDB-lite"/>
    </source>
</evidence>
<keyword evidence="2" id="KW-0732">Signal</keyword>
<proteinExistence type="predicted"/>
<name>A0AAW0ELB5_9AGAR</name>
<protein>
    <submittedName>
        <fullName evidence="3">Uncharacterized protein</fullName>
    </submittedName>
</protein>
<accession>A0AAW0ELB5</accession>
<sequence>MLVCSLANIWRLVLLGKLRVSTGSASKMKTFESHSKAIYQRNRLVPQDRVEGSSKSSAITGVNTVGTSASSSIATPNPDQPPKDPVEQERHFVSVNGKPFYVPAMTVAEFCQRYGLGENIRKRLEEEEFRTAGSLLEVSEATLQTAGFKSGQIADIKKALKEFLITHSSLATPTKDIRSPA</sequence>